<keyword evidence="2" id="KW-1185">Reference proteome</keyword>
<reference evidence="1" key="1">
    <citation type="submission" date="2022-07" db="EMBL/GenBank/DDBJ databases">
        <title>Chromosome-level genome of Muraenolepis orangiensis.</title>
        <authorList>
            <person name="Kim J."/>
        </authorList>
    </citation>
    <scope>NUCLEOTIDE SEQUENCE</scope>
    <source>
        <strain evidence="1">KU_S4_2022</strain>
        <tissue evidence="1">Muscle</tissue>
    </source>
</reference>
<comment type="caution">
    <text evidence="1">The sequence shown here is derived from an EMBL/GenBank/DDBJ whole genome shotgun (WGS) entry which is preliminary data.</text>
</comment>
<accession>A0A9Q0DP48</accession>
<name>A0A9Q0DP48_9TELE</name>
<dbReference type="AlphaFoldDB" id="A0A9Q0DP48"/>
<evidence type="ECO:0000313" key="1">
    <source>
        <dbReference type="EMBL" id="KAJ3591151.1"/>
    </source>
</evidence>
<dbReference type="Proteomes" id="UP001148018">
    <property type="component" value="Unassembled WGS sequence"/>
</dbReference>
<evidence type="ECO:0000313" key="2">
    <source>
        <dbReference type="Proteomes" id="UP001148018"/>
    </source>
</evidence>
<sequence length="114" mass="12621">MTFTAKLTPMEFISRTVYESSKFPKGMGLATFTSCCMSQDLRGASSPGTLHEHGGCEDRQQKTGGGINIIEAAENLKAFQKKLPLWKRRTKNDNFANFPLLDDCESKIEDVSGI</sequence>
<organism evidence="1 2">
    <name type="scientific">Muraenolepis orangiensis</name>
    <name type="common">Patagonian moray cod</name>
    <dbReference type="NCBI Taxonomy" id="630683"/>
    <lineage>
        <taxon>Eukaryota</taxon>
        <taxon>Metazoa</taxon>
        <taxon>Chordata</taxon>
        <taxon>Craniata</taxon>
        <taxon>Vertebrata</taxon>
        <taxon>Euteleostomi</taxon>
        <taxon>Actinopterygii</taxon>
        <taxon>Neopterygii</taxon>
        <taxon>Teleostei</taxon>
        <taxon>Neoteleostei</taxon>
        <taxon>Acanthomorphata</taxon>
        <taxon>Zeiogadaria</taxon>
        <taxon>Gadariae</taxon>
        <taxon>Gadiformes</taxon>
        <taxon>Muraenolepidoidei</taxon>
        <taxon>Muraenolepididae</taxon>
        <taxon>Muraenolepis</taxon>
    </lineage>
</organism>
<protein>
    <submittedName>
        <fullName evidence="1">Uncharacterized protein</fullName>
    </submittedName>
</protein>
<proteinExistence type="predicted"/>
<gene>
    <name evidence="1" type="ORF">NHX12_009098</name>
</gene>
<dbReference type="OrthoDB" id="6144063at2759"/>
<dbReference type="EMBL" id="JANIIK010000114">
    <property type="protein sequence ID" value="KAJ3591151.1"/>
    <property type="molecule type" value="Genomic_DNA"/>
</dbReference>